<reference evidence="5 6" key="1">
    <citation type="submission" date="2019-01" db="EMBL/GenBank/DDBJ databases">
        <authorList>
            <person name="Deng T."/>
        </authorList>
    </citation>
    <scope>NUCLEOTIDE SEQUENCE [LARGE SCALE GENOMIC DNA]</scope>
    <source>
        <strain evidence="5 6">F8825</strain>
    </source>
</reference>
<dbReference type="EMBL" id="SDVB01000191">
    <property type="protein sequence ID" value="RYC15643.1"/>
    <property type="molecule type" value="Genomic_DNA"/>
</dbReference>
<keyword evidence="1" id="KW-0805">Transcription regulation</keyword>
<dbReference type="InterPro" id="IPR014710">
    <property type="entry name" value="RmlC-like_jellyroll"/>
</dbReference>
<dbReference type="Gene3D" id="2.60.120.10">
    <property type="entry name" value="Jelly Rolls"/>
    <property type="match status" value="1"/>
</dbReference>
<accession>A0A4Q2TEI7</accession>
<dbReference type="SUPFAM" id="SSF46689">
    <property type="entry name" value="Homeodomain-like"/>
    <property type="match status" value="1"/>
</dbReference>
<sequence length="308" mass="33760">MEIEEILESIIVDTNPFSLCELEPRSRLDMPRSPLVSLHYVLDGAGNMEMPGQPPRPLTKGDLALIPAAQYHWLTSSPGTYLSHAVCKPASIGLDSVRQASPDTDGSAKVGLVVLCAHLTVGFRGAGAIIDLLQVPIVEPLSEDRLAMRGLDLIMAELQEPRLGSRVMIKTLLLEIVLNLLRLRVGANDPSTSWLAALGDQKLWPALKTMLERPGAVHTVEGLAELAGMSRSRFAQRFSASFRIGPMEMLRGLRLQLAARQLIETDAGMARVAEKCGFRSRSYFSTQFAAAFGMTPSEFRKIARRKEN</sequence>
<dbReference type="SUPFAM" id="SSF51182">
    <property type="entry name" value="RmlC-like cupins"/>
    <property type="match status" value="1"/>
</dbReference>
<dbReference type="InterPro" id="IPR018060">
    <property type="entry name" value="HTH_AraC"/>
</dbReference>
<protein>
    <submittedName>
        <fullName evidence="5">AraC family transcriptional regulator</fullName>
    </submittedName>
</protein>
<evidence type="ECO:0000256" key="2">
    <source>
        <dbReference type="ARBA" id="ARBA00023125"/>
    </source>
</evidence>
<dbReference type="Gene3D" id="1.10.10.60">
    <property type="entry name" value="Homeodomain-like"/>
    <property type="match status" value="2"/>
</dbReference>
<dbReference type="InterPro" id="IPR011051">
    <property type="entry name" value="RmlC_Cupin_sf"/>
</dbReference>
<dbReference type="SMART" id="SM00342">
    <property type="entry name" value="HTH_ARAC"/>
    <property type="match status" value="1"/>
</dbReference>
<evidence type="ECO:0000259" key="4">
    <source>
        <dbReference type="PROSITE" id="PS01124"/>
    </source>
</evidence>
<dbReference type="OrthoDB" id="8442171at2"/>
<name>A0A4Q2TEI7_9HYPH</name>
<dbReference type="AlphaFoldDB" id="A0A4Q2TEI7"/>
<comment type="caution">
    <text evidence="5">The sequence shown here is derived from an EMBL/GenBank/DDBJ whole genome shotgun (WGS) entry which is preliminary data.</text>
</comment>
<dbReference type="PANTHER" id="PTHR46796">
    <property type="entry name" value="HTH-TYPE TRANSCRIPTIONAL ACTIVATOR RHAS-RELATED"/>
    <property type="match status" value="1"/>
</dbReference>
<evidence type="ECO:0000313" key="5">
    <source>
        <dbReference type="EMBL" id="RYC15643.1"/>
    </source>
</evidence>
<dbReference type="PROSITE" id="PS01124">
    <property type="entry name" value="HTH_ARAC_FAMILY_2"/>
    <property type="match status" value="1"/>
</dbReference>
<evidence type="ECO:0000256" key="3">
    <source>
        <dbReference type="ARBA" id="ARBA00023163"/>
    </source>
</evidence>
<organism evidence="5 6">
    <name type="scientific">Ciceribacter ferrooxidans</name>
    <dbReference type="NCBI Taxonomy" id="2509717"/>
    <lineage>
        <taxon>Bacteria</taxon>
        <taxon>Pseudomonadati</taxon>
        <taxon>Pseudomonadota</taxon>
        <taxon>Alphaproteobacteria</taxon>
        <taxon>Hyphomicrobiales</taxon>
        <taxon>Rhizobiaceae</taxon>
        <taxon>Ciceribacter</taxon>
    </lineage>
</organism>
<dbReference type="InterPro" id="IPR009057">
    <property type="entry name" value="Homeodomain-like_sf"/>
</dbReference>
<dbReference type="Pfam" id="PF12852">
    <property type="entry name" value="Cupin_6"/>
    <property type="match status" value="1"/>
</dbReference>
<feature type="domain" description="HTH araC/xylS-type" evidence="4">
    <location>
        <begin position="201"/>
        <end position="302"/>
    </location>
</feature>
<dbReference type="InterPro" id="IPR020449">
    <property type="entry name" value="Tscrpt_reg_AraC-type_HTH"/>
</dbReference>
<dbReference type="InterPro" id="IPR032783">
    <property type="entry name" value="AraC_lig"/>
</dbReference>
<dbReference type="Pfam" id="PF12833">
    <property type="entry name" value="HTH_18"/>
    <property type="match status" value="1"/>
</dbReference>
<dbReference type="Proteomes" id="UP000291088">
    <property type="component" value="Unassembled WGS sequence"/>
</dbReference>
<keyword evidence="3" id="KW-0804">Transcription</keyword>
<evidence type="ECO:0000256" key="1">
    <source>
        <dbReference type="ARBA" id="ARBA00023015"/>
    </source>
</evidence>
<keyword evidence="2" id="KW-0238">DNA-binding</keyword>
<proteinExistence type="predicted"/>
<keyword evidence="6" id="KW-1185">Reference proteome</keyword>
<dbReference type="RefSeq" id="WP_129331584.1">
    <property type="nucleotide sequence ID" value="NZ_SDVB01000191.1"/>
</dbReference>
<dbReference type="PANTHER" id="PTHR46796:SF13">
    <property type="entry name" value="HTH-TYPE TRANSCRIPTIONAL ACTIVATOR RHAS"/>
    <property type="match status" value="1"/>
</dbReference>
<dbReference type="InterPro" id="IPR050204">
    <property type="entry name" value="AraC_XylS_family_regulators"/>
</dbReference>
<dbReference type="PROSITE" id="PS00041">
    <property type="entry name" value="HTH_ARAC_FAMILY_1"/>
    <property type="match status" value="1"/>
</dbReference>
<dbReference type="InterPro" id="IPR018062">
    <property type="entry name" value="HTH_AraC-typ_CS"/>
</dbReference>
<evidence type="ECO:0000313" key="6">
    <source>
        <dbReference type="Proteomes" id="UP000291088"/>
    </source>
</evidence>
<gene>
    <name evidence="5" type="ORF">EUU22_08455</name>
</gene>
<dbReference type="PRINTS" id="PR00032">
    <property type="entry name" value="HTHARAC"/>
</dbReference>
<dbReference type="GO" id="GO:0003700">
    <property type="term" value="F:DNA-binding transcription factor activity"/>
    <property type="evidence" value="ECO:0007669"/>
    <property type="project" value="InterPro"/>
</dbReference>
<dbReference type="GO" id="GO:0043565">
    <property type="term" value="F:sequence-specific DNA binding"/>
    <property type="evidence" value="ECO:0007669"/>
    <property type="project" value="InterPro"/>
</dbReference>